<evidence type="ECO:0000256" key="1">
    <source>
        <dbReference type="SAM" id="MobiDB-lite"/>
    </source>
</evidence>
<accession>A0A0V0SC96</accession>
<name>A0A0V0SC96_9BILA</name>
<protein>
    <submittedName>
        <fullName evidence="2">Uncharacterized protein</fullName>
    </submittedName>
</protein>
<dbReference type="AlphaFoldDB" id="A0A0V0SC96"/>
<keyword evidence="3" id="KW-1185">Reference proteome</keyword>
<feature type="region of interest" description="Disordered" evidence="1">
    <location>
        <begin position="1"/>
        <end position="32"/>
    </location>
</feature>
<evidence type="ECO:0000313" key="3">
    <source>
        <dbReference type="Proteomes" id="UP000054630"/>
    </source>
</evidence>
<sequence>MDNPGIALCEGELGPDGVPSPGSGSTLEGFGVELSEPDAKGTLCGRLRFGIDNPGIALCEGELGPDGVPFPGSGS</sequence>
<comment type="caution">
    <text evidence="2">The sequence shown here is derived from an EMBL/GenBank/DDBJ whole genome shotgun (WGS) entry which is preliminary data.</text>
</comment>
<reference evidence="2 3" key="1">
    <citation type="submission" date="2015-01" db="EMBL/GenBank/DDBJ databases">
        <title>Evolution of Trichinella species and genotypes.</title>
        <authorList>
            <person name="Korhonen P.K."/>
            <person name="Edoardo P."/>
            <person name="Giuseppe L.R."/>
            <person name="Gasser R.B."/>
        </authorList>
    </citation>
    <scope>NUCLEOTIDE SEQUENCE [LARGE SCALE GENOMIC DNA]</scope>
    <source>
        <strain evidence="2">ISS37</strain>
    </source>
</reference>
<evidence type="ECO:0000313" key="2">
    <source>
        <dbReference type="EMBL" id="KRX24334.1"/>
    </source>
</evidence>
<dbReference type="OrthoDB" id="5917575at2759"/>
<feature type="compositionally biased region" description="Low complexity" evidence="1">
    <location>
        <begin position="15"/>
        <end position="25"/>
    </location>
</feature>
<dbReference type="Proteomes" id="UP000054630">
    <property type="component" value="Unassembled WGS sequence"/>
</dbReference>
<proteinExistence type="predicted"/>
<dbReference type="EMBL" id="JYDL01000018">
    <property type="protein sequence ID" value="KRX24334.1"/>
    <property type="molecule type" value="Genomic_DNA"/>
</dbReference>
<organism evidence="2 3">
    <name type="scientific">Trichinella nelsoni</name>
    <dbReference type="NCBI Taxonomy" id="6336"/>
    <lineage>
        <taxon>Eukaryota</taxon>
        <taxon>Metazoa</taxon>
        <taxon>Ecdysozoa</taxon>
        <taxon>Nematoda</taxon>
        <taxon>Enoplea</taxon>
        <taxon>Dorylaimia</taxon>
        <taxon>Trichinellida</taxon>
        <taxon>Trichinellidae</taxon>
        <taxon>Trichinella</taxon>
    </lineage>
</organism>
<gene>
    <name evidence="2" type="ORF">T07_14604</name>
</gene>